<protein>
    <submittedName>
        <fullName evidence="2">Uncharacterized protein</fullName>
    </submittedName>
</protein>
<organism evidence="2">
    <name type="scientific">Homalodisca liturata</name>
    <dbReference type="NCBI Taxonomy" id="320908"/>
    <lineage>
        <taxon>Eukaryota</taxon>
        <taxon>Metazoa</taxon>
        <taxon>Ecdysozoa</taxon>
        <taxon>Arthropoda</taxon>
        <taxon>Hexapoda</taxon>
        <taxon>Insecta</taxon>
        <taxon>Pterygota</taxon>
        <taxon>Neoptera</taxon>
        <taxon>Paraneoptera</taxon>
        <taxon>Hemiptera</taxon>
        <taxon>Auchenorrhyncha</taxon>
        <taxon>Membracoidea</taxon>
        <taxon>Cicadellidae</taxon>
        <taxon>Cicadellinae</taxon>
        <taxon>Proconiini</taxon>
        <taxon>Homalodisca</taxon>
    </lineage>
</organism>
<name>A0A1B6HGF1_9HEMI</name>
<feature type="non-terminal residue" evidence="2">
    <location>
        <position position="104"/>
    </location>
</feature>
<feature type="coiled-coil region" evidence="1">
    <location>
        <begin position="5"/>
        <end position="57"/>
    </location>
</feature>
<reference evidence="2" key="1">
    <citation type="submission" date="2015-11" db="EMBL/GenBank/DDBJ databases">
        <title>De novo transcriptome assembly of four potential Pierce s Disease insect vectors from Arizona vineyards.</title>
        <authorList>
            <person name="Tassone E.E."/>
        </authorList>
    </citation>
    <scope>NUCLEOTIDE SEQUENCE</scope>
</reference>
<sequence>LRENLQETIEKLKESENYIKQLEEDTKLKDGVIEQKIKDLEKETKAAIAEVIEKEEERVLEEELQDEKVLLVVAEAMEDVKAMKKSLRVQGEIEEEEEESVEKT</sequence>
<feature type="non-terminal residue" evidence="2">
    <location>
        <position position="1"/>
    </location>
</feature>
<evidence type="ECO:0000256" key="1">
    <source>
        <dbReference type="SAM" id="Coils"/>
    </source>
</evidence>
<proteinExistence type="predicted"/>
<accession>A0A1B6HGF1</accession>
<evidence type="ECO:0000313" key="2">
    <source>
        <dbReference type="EMBL" id="JAS73770.1"/>
    </source>
</evidence>
<dbReference type="EMBL" id="GECU01033936">
    <property type="protein sequence ID" value="JAS73770.1"/>
    <property type="molecule type" value="Transcribed_RNA"/>
</dbReference>
<keyword evidence="1" id="KW-0175">Coiled coil</keyword>
<gene>
    <name evidence="2" type="ORF">g.2948</name>
</gene>
<dbReference type="AlphaFoldDB" id="A0A1B6HGF1"/>